<dbReference type="PANTHER" id="PTHR21403:SF8">
    <property type="entry name" value="ATP PHOSPHORIBOSYLTRANSFERASE"/>
    <property type="match status" value="1"/>
</dbReference>
<evidence type="ECO:0000256" key="9">
    <source>
        <dbReference type="ARBA" id="ARBA00022640"/>
    </source>
</evidence>
<dbReference type="GO" id="GO:0000105">
    <property type="term" value="P:L-histidine biosynthetic process"/>
    <property type="evidence" value="ECO:0007669"/>
    <property type="project" value="UniProtKB-KW"/>
</dbReference>
<dbReference type="InterPro" id="IPR011322">
    <property type="entry name" value="N-reg_PII-like_a/b"/>
</dbReference>
<sequence length="386" mass="42222">MSVMRTTFLQPPPISYFSTSPSSPTMKFTVSCRLVASPETVVNVEVEKRPSERNEVRLGLPSKGYRHTRSSQGLSIISEQTNPRQYVAEIPQISNLEVWFQRPKDVVRKLVSGDLDLGIVGMDTVMEYGQGDGDLIIVHDALDYGDCHLSLAIPKYGIFENINSLDELAKMPQWTPERPLRVATGFTYLGPKFMKDNGVNYVTFSVADGALEAAPAMGIADAIVDLVSSGTTLKENNLKEIEGGVILKSQAVLVASRKSLIQRNGVLDTTHEMLERLEAHLKAVGQFTVTANMRGSSAEEVAERVLSQPSLSGLQGPTVSPVYSNRNGSAAAGYYAIVICLPKQALYKSVQQLRMIGGSGVLISPLTYIFDEETPRWRQLLSNLGL</sequence>
<comment type="function">
    <text evidence="14">Catalyzes the condensation of ATP and 5-phosphoribose 1-diphosphate to form N'-(5'-phosphoribosyl)-ATP (PR-ATP).</text>
</comment>
<keyword evidence="11 17" id="KW-0808">Transferase</keyword>
<evidence type="ECO:0000313" key="17">
    <source>
        <dbReference type="EMBL" id="KAL3635252.1"/>
    </source>
</evidence>
<comment type="subcellular location">
    <subcellularLocation>
        <location evidence="3">Plastid</location>
        <location evidence="3">Chloroplast</location>
    </subcellularLocation>
</comment>
<comment type="catalytic activity">
    <reaction evidence="1">
        <text>1-(5-phospho-beta-D-ribosyl)-ATP + diphosphate = 5-phospho-alpha-D-ribose 1-diphosphate + ATP</text>
        <dbReference type="Rhea" id="RHEA:18473"/>
        <dbReference type="ChEBI" id="CHEBI:30616"/>
        <dbReference type="ChEBI" id="CHEBI:33019"/>
        <dbReference type="ChEBI" id="CHEBI:58017"/>
        <dbReference type="ChEBI" id="CHEBI:73183"/>
        <dbReference type="EC" id="2.4.2.17"/>
    </reaction>
</comment>
<accession>A0ABD3D369</accession>
<keyword evidence="7" id="KW-0150">Chloroplast</keyword>
<evidence type="ECO:0000256" key="12">
    <source>
        <dbReference type="ARBA" id="ARBA00022946"/>
    </source>
</evidence>
<evidence type="ECO:0000256" key="7">
    <source>
        <dbReference type="ARBA" id="ARBA00022528"/>
    </source>
</evidence>
<dbReference type="FunFam" id="3.40.190.10:FF:000118">
    <property type="entry name" value="ATP phosphoribosyltransferase 2, chloroplastic"/>
    <property type="match status" value="1"/>
</dbReference>
<evidence type="ECO:0000256" key="14">
    <source>
        <dbReference type="ARBA" id="ARBA00059284"/>
    </source>
</evidence>
<protein>
    <recommendedName>
        <fullName evidence="6">ATP phosphoribosyltransferase</fullName>
        <ecNumber evidence="6">2.4.2.17</ecNumber>
    </recommendedName>
</protein>
<comment type="caution">
    <text evidence="17">The sequence shown here is derived from an EMBL/GenBank/DDBJ whole genome shotgun (WGS) entry which is preliminary data.</text>
</comment>
<comment type="similarity">
    <text evidence="5">Belongs to the ATP phosphoribosyltransferase family. Long subfamily.</text>
</comment>
<dbReference type="Gene3D" id="3.30.70.120">
    <property type="match status" value="1"/>
</dbReference>
<evidence type="ECO:0000313" key="18">
    <source>
        <dbReference type="Proteomes" id="UP001632038"/>
    </source>
</evidence>
<dbReference type="Proteomes" id="UP001632038">
    <property type="component" value="Unassembled WGS sequence"/>
</dbReference>
<dbReference type="SUPFAM" id="SSF54913">
    <property type="entry name" value="GlnB-like"/>
    <property type="match status" value="1"/>
</dbReference>
<feature type="domain" description="Histidine biosynthesis HisG C-terminal" evidence="16">
    <location>
        <begin position="285"/>
        <end position="367"/>
    </location>
</feature>
<dbReference type="AlphaFoldDB" id="A0ABD3D369"/>
<evidence type="ECO:0000256" key="6">
    <source>
        <dbReference type="ARBA" id="ARBA00011946"/>
    </source>
</evidence>
<dbReference type="SUPFAM" id="SSF53850">
    <property type="entry name" value="Periplasmic binding protein-like II"/>
    <property type="match status" value="1"/>
</dbReference>
<proteinExistence type="inferred from homology"/>
<dbReference type="InterPro" id="IPR013820">
    <property type="entry name" value="ATP_PRibTrfase_cat"/>
</dbReference>
<evidence type="ECO:0000256" key="4">
    <source>
        <dbReference type="ARBA" id="ARBA00004667"/>
    </source>
</evidence>
<evidence type="ECO:0000256" key="13">
    <source>
        <dbReference type="ARBA" id="ARBA00023102"/>
    </source>
</evidence>
<comment type="pathway">
    <text evidence="4">Amino-acid biosynthesis; L-histidine biosynthesis; L-histidine from 5-phospho-alpha-D-ribose 1-diphosphate: step 1/9.</text>
</comment>
<organism evidence="17 18">
    <name type="scientific">Castilleja foliolosa</name>
    <dbReference type="NCBI Taxonomy" id="1961234"/>
    <lineage>
        <taxon>Eukaryota</taxon>
        <taxon>Viridiplantae</taxon>
        <taxon>Streptophyta</taxon>
        <taxon>Embryophyta</taxon>
        <taxon>Tracheophyta</taxon>
        <taxon>Spermatophyta</taxon>
        <taxon>Magnoliopsida</taxon>
        <taxon>eudicotyledons</taxon>
        <taxon>Gunneridae</taxon>
        <taxon>Pentapetalae</taxon>
        <taxon>asterids</taxon>
        <taxon>lamiids</taxon>
        <taxon>Lamiales</taxon>
        <taxon>Orobanchaceae</taxon>
        <taxon>Pedicularideae</taxon>
        <taxon>Castillejinae</taxon>
        <taxon>Castilleja</taxon>
    </lineage>
</organism>
<keyword evidence="10 17" id="KW-0328">Glycosyltransferase</keyword>
<evidence type="ECO:0000259" key="15">
    <source>
        <dbReference type="Pfam" id="PF01634"/>
    </source>
</evidence>
<dbReference type="NCBIfam" id="TIGR00070">
    <property type="entry name" value="hisG"/>
    <property type="match status" value="1"/>
</dbReference>
<dbReference type="Gene3D" id="3.40.190.10">
    <property type="entry name" value="Periplasmic binding protein-like II"/>
    <property type="match status" value="2"/>
</dbReference>
<dbReference type="InterPro" id="IPR001348">
    <property type="entry name" value="ATP_PRibTrfase_HisG"/>
</dbReference>
<dbReference type="Pfam" id="PF01634">
    <property type="entry name" value="HisG"/>
    <property type="match status" value="1"/>
</dbReference>
<evidence type="ECO:0000256" key="1">
    <source>
        <dbReference type="ARBA" id="ARBA00000915"/>
    </source>
</evidence>
<reference evidence="18" key="1">
    <citation type="journal article" date="2024" name="IScience">
        <title>Strigolactones Initiate the Formation of Haustorium-like Structures in Castilleja.</title>
        <authorList>
            <person name="Buerger M."/>
            <person name="Peterson D."/>
            <person name="Chory J."/>
        </authorList>
    </citation>
    <scope>NUCLEOTIDE SEQUENCE [LARGE SCALE GENOMIC DNA]</scope>
</reference>
<dbReference type="EC" id="2.4.2.17" evidence="6"/>
<evidence type="ECO:0000259" key="16">
    <source>
        <dbReference type="Pfam" id="PF08029"/>
    </source>
</evidence>
<name>A0ABD3D369_9LAMI</name>
<dbReference type="PANTHER" id="PTHR21403">
    <property type="entry name" value="ATP PHOSPHORIBOSYLTRANSFERASE ATP-PRTASE"/>
    <property type="match status" value="1"/>
</dbReference>
<evidence type="ECO:0000256" key="11">
    <source>
        <dbReference type="ARBA" id="ARBA00022679"/>
    </source>
</evidence>
<keyword evidence="12" id="KW-0809">Transit peptide</keyword>
<evidence type="ECO:0000256" key="3">
    <source>
        <dbReference type="ARBA" id="ARBA00004229"/>
    </source>
</evidence>
<keyword evidence="13" id="KW-0368">Histidine biosynthesis</keyword>
<gene>
    <name evidence="17" type="primary">HISN1B_3</name>
    <name evidence="17" type="ORF">CASFOL_019799</name>
</gene>
<dbReference type="NCBIfam" id="TIGR03455">
    <property type="entry name" value="HisG_C-term"/>
    <property type="match status" value="1"/>
</dbReference>
<evidence type="ECO:0000256" key="10">
    <source>
        <dbReference type="ARBA" id="ARBA00022676"/>
    </source>
</evidence>
<evidence type="ECO:0000256" key="8">
    <source>
        <dbReference type="ARBA" id="ARBA00022605"/>
    </source>
</evidence>
<keyword evidence="8" id="KW-0028">Amino-acid biosynthesis</keyword>
<dbReference type="InterPro" id="IPR013115">
    <property type="entry name" value="HisG_C"/>
</dbReference>
<dbReference type="GO" id="GO:0003879">
    <property type="term" value="F:ATP phosphoribosyltransferase activity"/>
    <property type="evidence" value="ECO:0007669"/>
    <property type="project" value="UniProtKB-EC"/>
</dbReference>
<evidence type="ECO:0000256" key="5">
    <source>
        <dbReference type="ARBA" id="ARBA00007955"/>
    </source>
</evidence>
<evidence type="ECO:0000256" key="2">
    <source>
        <dbReference type="ARBA" id="ARBA00001946"/>
    </source>
</evidence>
<dbReference type="InterPro" id="IPR018198">
    <property type="entry name" value="ATP_PRibTrfase_CS"/>
</dbReference>
<dbReference type="FunFam" id="3.30.70.120:FF:000007">
    <property type="entry name" value="ATP phosphoribosyltransferase, chloroplastic"/>
    <property type="match status" value="1"/>
</dbReference>
<dbReference type="PROSITE" id="PS01316">
    <property type="entry name" value="ATP_P_PHORIBOSYLTR"/>
    <property type="match status" value="1"/>
</dbReference>
<comment type="cofactor">
    <cofactor evidence="2">
        <name>Mg(2+)</name>
        <dbReference type="ChEBI" id="CHEBI:18420"/>
    </cofactor>
</comment>
<dbReference type="InterPro" id="IPR015867">
    <property type="entry name" value="N-reg_PII/ATP_PRibTrfase_C"/>
</dbReference>
<dbReference type="EMBL" id="JAVIJP010000027">
    <property type="protein sequence ID" value="KAL3635252.1"/>
    <property type="molecule type" value="Genomic_DNA"/>
</dbReference>
<feature type="domain" description="ATP phosphoribosyltransferase catalytic" evidence="15">
    <location>
        <begin position="102"/>
        <end position="277"/>
    </location>
</feature>
<dbReference type="Pfam" id="PF08029">
    <property type="entry name" value="HisG_C"/>
    <property type="match status" value="1"/>
</dbReference>
<dbReference type="GO" id="GO:0009507">
    <property type="term" value="C:chloroplast"/>
    <property type="evidence" value="ECO:0007669"/>
    <property type="project" value="UniProtKB-SubCell"/>
</dbReference>
<keyword evidence="18" id="KW-1185">Reference proteome</keyword>
<dbReference type="CDD" id="cd13593">
    <property type="entry name" value="PBP2_HisGL3"/>
    <property type="match status" value="1"/>
</dbReference>
<keyword evidence="9" id="KW-0934">Plastid</keyword>